<dbReference type="SMART" id="SM00614">
    <property type="entry name" value="ZnF_BED"/>
    <property type="match status" value="1"/>
</dbReference>
<dbReference type="PROSITE" id="PS50808">
    <property type="entry name" value="ZF_BED"/>
    <property type="match status" value="1"/>
</dbReference>
<dbReference type="InterPro" id="IPR003656">
    <property type="entry name" value="Znf_BED"/>
</dbReference>
<dbReference type="InterPro" id="IPR008906">
    <property type="entry name" value="HATC_C_dom"/>
</dbReference>
<dbReference type="EMBL" id="JAVXUP010001569">
    <property type="protein sequence ID" value="KAK3010205.1"/>
    <property type="molecule type" value="Genomic_DNA"/>
</dbReference>
<accession>A0AA88VR55</accession>
<dbReference type="GO" id="GO:0005634">
    <property type="term" value="C:nucleus"/>
    <property type="evidence" value="ECO:0007669"/>
    <property type="project" value="UniProtKB-SubCell"/>
</dbReference>
<dbReference type="Pfam" id="PF05699">
    <property type="entry name" value="Dimer_Tnp_hAT"/>
    <property type="match status" value="1"/>
</dbReference>
<keyword evidence="8" id="KW-0539">Nucleus</keyword>
<evidence type="ECO:0000256" key="7">
    <source>
        <dbReference type="ARBA" id="ARBA00023163"/>
    </source>
</evidence>
<protein>
    <recommendedName>
        <fullName evidence="10">BED-type domain-containing protein</fullName>
    </recommendedName>
</protein>
<comment type="caution">
    <text evidence="11">The sequence shown here is derived from an EMBL/GenBank/DDBJ whole genome shotgun (WGS) entry which is preliminary data.</text>
</comment>
<organism evidence="11 12">
    <name type="scientific">Escallonia herrerae</name>
    <dbReference type="NCBI Taxonomy" id="1293975"/>
    <lineage>
        <taxon>Eukaryota</taxon>
        <taxon>Viridiplantae</taxon>
        <taxon>Streptophyta</taxon>
        <taxon>Embryophyta</taxon>
        <taxon>Tracheophyta</taxon>
        <taxon>Spermatophyta</taxon>
        <taxon>Magnoliopsida</taxon>
        <taxon>eudicotyledons</taxon>
        <taxon>Gunneridae</taxon>
        <taxon>Pentapetalae</taxon>
        <taxon>asterids</taxon>
        <taxon>campanulids</taxon>
        <taxon>Escalloniales</taxon>
        <taxon>Escalloniaceae</taxon>
        <taxon>Escallonia</taxon>
    </lineage>
</organism>
<keyword evidence="5" id="KW-0805">Transcription regulation</keyword>
<evidence type="ECO:0000313" key="12">
    <source>
        <dbReference type="Proteomes" id="UP001188597"/>
    </source>
</evidence>
<evidence type="ECO:0000259" key="10">
    <source>
        <dbReference type="PROSITE" id="PS50808"/>
    </source>
</evidence>
<evidence type="ECO:0000256" key="5">
    <source>
        <dbReference type="ARBA" id="ARBA00023015"/>
    </source>
</evidence>
<dbReference type="GO" id="GO:0009791">
    <property type="term" value="P:post-embryonic development"/>
    <property type="evidence" value="ECO:0007669"/>
    <property type="project" value="UniProtKB-ARBA"/>
</dbReference>
<evidence type="ECO:0000313" key="11">
    <source>
        <dbReference type="EMBL" id="KAK3010205.1"/>
    </source>
</evidence>
<dbReference type="InterPro" id="IPR036236">
    <property type="entry name" value="Znf_C2H2_sf"/>
</dbReference>
<feature type="domain" description="BED-type" evidence="10">
    <location>
        <begin position="66"/>
        <end position="122"/>
    </location>
</feature>
<dbReference type="PANTHER" id="PTHR46481:SF10">
    <property type="entry name" value="ZINC FINGER BED DOMAIN-CONTAINING PROTEIN 39"/>
    <property type="match status" value="1"/>
</dbReference>
<dbReference type="AlphaFoldDB" id="A0AA88VR55"/>
<dbReference type="Proteomes" id="UP001188597">
    <property type="component" value="Unassembled WGS sequence"/>
</dbReference>
<evidence type="ECO:0000256" key="1">
    <source>
        <dbReference type="ARBA" id="ARBA00004123"/>
    </source>
</evidence>
<evidence type="ECO:0000256" key="2">
    <source>
        <dbReference type="ARBA" id="ARBA00022723"/>
    </source>
</evidence>
<evidence type="ECO:0000256" key="9">
    <source>
        <dbReference type="PROSITE-ProRule" id="PRU00027"/>
    </source>
</evidence>
<keyword evidence="4" id="KW-0862">Zinc</keyword>
<comment type="subcellular location">
    <subcellularLocation>
        <location evidence="1">Nucleus</location>
    </subcellularLocation>
</comment>
<keyword evidence="12" id="KW-1185">Reference proteome</keyword>
<dbReference type="GO" id="GO:0003677">
    <property type="term" value="F:DNA binding"/>
    <property type="evidence" value="ECO:0007669"/>
    <property type="project" value="UniProtKB-KW"/>
</dbReference>
<keyword evidence="7" id="KW-0804">Transcription</keyword>
<dbReference type="InterPro" id="IPR052035">
    <property type="entry name" value="ZnF_BED_domain_contain"/>
</dbReference>
<keyword evidence="3 9" id="KW-0863">Zinc-finger</keyword>
<reference evidence="11" key="1">
    <citation type="submission" date="2022-12" db="EMBL/GenBank/DDBJ databases">
        <title>Draft genome assemblies for two species of Escallonia (Escalloniales).</title>
        <authorList>
            <person name="Chanderbali A."/>
            <person name="Dervinis C."/>
            <person name="Anghel I."/>
            <person name="Soltis D."/>
            <person name="Soltis P."/>
            <person name="Zapata F."/>
        </authorList>
    </citation>
    <scope>NUCLEOTIDE SEQUENCE</scope>
    <source>
        <strain evidence="11">UCBG64.0493</strain>
        <tissue evidence="11">Leaf</tissue>
    </source>
</reference>
<name>A0AA88VR55_9ASTE</name>
<keyword evidence="2" id="KW-0479">Metal-binding</keyword>
<evidence type="ECO:0000256" key="8">
    <source>
        <dbReference type="ARBA" id="ARBA00023242"/>
    </source>
</evidence>
<gene>
    <name evidence="11" type="ORF">RJ639_011956</name>
</gene>
<sequence length="266" mass="29847">MISQMHYYFDMSSEEIELSSTSSISDNSSRPGLSKSKDKAIIMNEHVGEAIGEVEVNTMFKRKERKKTSSVWDFFVDVTLANGTKKVKCKLCNAILNKTKGGTTTQLLRHRDTYCPKRGVAANQSVINVELGKMEYEVSKKDFKYNHAKIYNEVESKKNIELVSGSLLEVYKEYVLNHALHCSSITKEMNVVGVASEAAFSTGGRVIDPYRASLSTKTVEALICGGDWIRSLYGVKEVYTDKIKEETVNFVVIAWEIPLSRLFLGV</sequence>
<evidence type="ECO:0000256" key="3">
    <source>
        <dbReference type="ARBA" id="ARBA00022771"/>
    </source>
</evidence>
<evidence type="ECO:0000256" key="4">
    <source>
        <dbReference type="ARBA" id="ARBA00022833"/>
    </source>
</evidence>
<dbReference type="GO" id="GO:0046983">
    <property type="term" value="F:protein dimerization activity"/>
    <property type="evidence" value="ECO:0007669"/>
    <property type="project" value="InterPro"/>
</dbReference>
<dbReference type="PANTHER" id="PTHR46481">
    <property type="entry name" value="ZINC FINGER BED DOMAIN-CONTAINING PROTEIN 4"/>
    <property type="match status" value="1"/>
</dbReference>
<keyword evidence="6" id="KW-0238">DNA-binding</keyword>
<dbReference type="SUPFAM" id="SSF57667">
    <property type="entry name" value="beta-beta-alpha zinc fingers"/>
    <property type="match status" value="1"/>
</dbReference>
<dbReference type="Pfam" id="PF02892">
    <property type="entry name" value="zf-BED"/>
    <property type="match status" value="1"/>
</dbReference>
<evidence type="ECO:0000256" key="6">
    <source>
        <dbReference type="ARBA" id="ARBA00023125"/>
    </source>
</evidence>
<dbReference type="GO" id="GO:0008270">
    <property type="term" value="F:zinc ion binding"/>
    <property type="evidence" value="ECO:0007669"/>
    <property type="project" value="UniProtKB-KW"/>
</dbReference>
<proteinExistence type="predicted"/>